<evidence type="ECO:0000313" key="3">
    <source>
        <dbReference type="EMBL" id="AVZ77541.1"/>
    </source>
</evidence>
<dbReference type="OrthoDB" id="4733425at2"/>
<dbReference type="GeneID" id="55657329"/>
<accession>A0A2R4TEN0</accession>
<sequence>MRNQLSIPVTTLALLALAACGTEPGSGSGDGGGGGTVTTDLPLAGVHWSVDSVTVDGRKSAAPSGAHVEITKKGRAQGNYGCNHFGADVTVNGDTITVGRGEMTEMACAKDVQGFEDALRAAFHGKLKAKVADDKLTLTTEKGDSINLTSEPPAPLVGTKWVVDSLLAGGTASSLTAGTEANLTFGKDGSVHGSLGCNTFTSTAKVSGAKITFGRLATTRKLCPGPEMKLEREMLKVLDGTVMYELQHRSLSLTAANGKGLAANAEPIPQQ</sequence>
<keyword evidence="4" id="KW-1185">Reference proteome</keyword>
<name>A0A2R4TEN0_9ACTN</name>
<dbReference type="Proteomes" id="UP000244201">
    <property type="component" value="Chromosome"/>
</dbReference>
<dbReference type="InterPro" id="IPR005184">
    <property type="entry name" value="DUF306_Meta_HslJ"/>
</dbReference>
<dbReference type="RefSeq" id="WP_108154831.1">
    <property type="nucleotide sequence ID" value="NZ_CP026304.1"/>
</dbReference>
<gene>
    <name evidence="3" type="ORF">SLUN_18900</name>
</gene>
<dbReference type="Gene3D" id="2.40.128.270">
    <property type="match status" value="2"/>
</dbReference>
<dbReference type="PROSITE" id="PS51257">
    <property type="entry name" value="PROKAR_LIPOPROTEIN"/>
    <property type="match status" value="1"/>
</dbReference>
<dbReference type="EMBL" id="CP026304">
    <property type="protein sequence ID" value="AVZ77541.1"/>
    <property type="molecule type" value="Genomic_DNA"/>
</dbReference>
<dbReference type="InterPro" id="IPR038670">
    <property type="entry name" value="HslJ-like_sf"/>
</dbReference>
<dbReference type="AlphaFoldDB" id="A0A2R4TEN0"/>
<feature type="domain" description="DUF306" evidence="2">
    <location>
        <begin position="42"/>
        <end position="145"/>
    </location>
</feature>
<dbReference type="InterPro" id="IPR053147">
    <property type="entry name" value="Hsp_HslJ-like"/>
</dbReference>
<reference evidence="3 4" key="1">
    <citation type="submission" date="2018-01" db="EMBL/GenBank/DDBJ databases">
        <title>Complete genome sequence of Streptomyces lunaelactis MM109T, a Ferroverdin A producer isolated from cave moonmilk deposits.</title>
        <authorList>
            <person name="Naome A."/>
            <person name="Martinet L."/>
            <person name="Maciejewska M."/>
            <person name="Anderssen S."/>
            <person name="Adam D."/>
            <person name="Tenconi E."/>
            <person name="Deflandre B."/>
            <person name="Arguelles-Arias A."/>
            <person name="Calusinska M."/>
            <person name="Copieters W."/>
            <person name="Karim L."/>
            <person name="Hanikenne M."/>
            <person name="Baurain D."/>
            <person name="van Wezel G."/>
            <person name="Smargiasso N."/>
            <person name="de Pauw E."/>
            <person name="Delfosse P."/>
            <person name="Rigali S."/>
        </authorList>
    </citation>
    <scope>NUCLEOTIDE SEQUENCE [LARGE SCALE GENOMIC DNA]</scope>
    <source>
        <strain evidence="3 4">MM109</strain>
    </source>
</reference>
<keyword evidence="1" id="KW-0732">Signal</keyword>
<feature type="domain" description="DUF306" evidence="2">
    <location>
        <begin position="154"/>
        <end position="261"/>
    </location>
</feature>
<feature type="chain" id="PRO_5015354186" evidence="1">
    <location>
        <begin position="19"/>
        <end position="271"/>
    </location>
</feature>
<protein>
    <submittedName>
        <fullName evidence="3">META domain-containing protein</fullName>
    </submittedName>
</protein>
<dbReference type="PANTHER" id="PTHR35535:SF2">
    <property type="entry name" value="DUF306 DOMAIN-CONTAINING PROTEIN"/>
    <property type="match status" value="1"/>
</dbReference>
<dbReference type="PANTHER" id="PTHR35535">
    <property type="entry name" value="HEAT SHOCK PROTEIN HSLJ"/>
    <property type="match status" value="1"/>
</dbReference>
<organism evidence="3 4">
    <name type="scientific">Streptomyces lunaelactis</name>
    <dbReference type="NCBI Taxonomy" id="1535768"/>
    <lineage>
        <taxon>Bacteria</taxon>
        <taxon>Bacillati</taxon>
        <taxon>Actinomycetota</taxon>
        <taxon>Actinomycetes</taxon>
        <taxon>Kitasatosporales</taxon>
        <taxon>Streptomycetaceae</taxon>
        <taxon>Streptomyces</taxon>
    </lineage>
</organism>
<evidence type="ECO:0000313" key="4">
    <source>
        <dbReference type="Proteomes" id="UP000244201"/>
    </source>
</evidence>
<feature type="signal peptide" evidence="1">
    <location>
        <begin position="1"/>
        <end position="18"/>
    </location>
</feature>
<dbReference type="KEGG" id="slk:SLUN_18900"/>
<evidence type="ECO:0000259" key="2">
    <source>
        <dbReference type="Pfam" id="PF03724"/>
    </source>
</evidence>
<proteinExistence type="predicted"/>
<dbReference type="Pfam" id="PF03724">
    <property type="entry name" value="META"/>
    <property type="match status" value="2"/>
</dbReference>
<evidence type="ECO:0000256" key="1">
    <source>
        <dbReference type="SAM" id="SignalP"/>
    </source>
</evidence>